<accession>A0AAD4GRL1</accession>
<organism evidence="2 3">
    <name type="scientific">Aspergillus nanangensis</name>
    <dbReference type="NCBI Taxonomy" id="2582783"/>
    <lineage>
        <taxon>Eukaryota</taxon>
        <taxon>Fungi</taxon>
        <taxon>Dikarya</taxon>
        <taxon>Ascomycota</taxon>
        <taxon>Pezizomycotina</taxon>
        <taxon>Eurotiomycetes</taxon>
        <taxon>Eurotiomycetidae</taxon>
        <taxon>Eurotiales</taxon>
        <taxon>Aspergillaceae</taxon>
        <taxon>Aspergillus</taxon>
        <taxon>Aspergillus subgen. Circumdati</taxon>
    </lineage>
</organism>
<protein>
    <recommendedName>
        <fullName evidence="1">N-acetyltransferase domain-containing protein</fullName>
    </recommendedName>
</protein>
<dbReference type="InterPro" id="IPR052523">
    <property type="entry name" value="Trichothecene_AcTrans"/>
</dbReference>
<evidence type="ECO:0000313" key="2">
    <source>
        <dbReference type="EMBL" id="KAF9886661.1"/>
    </source>
</evidence>
<name>A0AAD4GRL1_ASPNN</name>
<dbReference type="AlphaFoldDB" id="A0AAD4GRL1"/>
<dbReference type="InterPro" id="IPR016181">
    <property type="entry name" value="Acyl_CoA_acyltransferase"/>
</dbReference>
<dbReference type="GO" id="GO:0016747">
    <property type="term" value="F:acyltransferase activity, transferring groups other than amino-acyl groups"/>
    <property type="evidence" value="ECO:0007669"/>
    <property type="project" value="InterPro"/>
</dbReference>
<sequence length="216" mass="23971">MTHDFEQRLDRASCLLADAFQSDPSITYSLASVDPHRRNDSCRDLFRVFLHAAVSRNASIDETDECLSCGVLTPPKSKSQSPQPDKPGFKEMLFDAGLAPCLHELLDIPSQTKICKQKVFGEEDDYFYIFFVGTAESARGRRLGSAILKHYQGMARQAKLPIYLEAGTEYSRNLYNALGFVTVGEIVIGKGKAAPDGTLVANGPGFKMWGMIWRPE</sequence>
<dbReference type="CDD" id="cd04301">
    <property type="entry name" value="NAT_SF"/>
    <property type="match status" value="1"/>
</dbReference>
<keyword evidence="3" id="KW-1185">Reference proteome</keyword>
<dbReference type="SUPFAM" id="SSF55729">
    <property type="entry name" value="Acyl-CoA N-acyltransferases (Nat)"/>
    <property type="match status" value="1"/>
</dbReference>
<proteinExistence type="predicted"/>
<feature type="domain" description="N-acetyltransferase" evidence="1">
    <location>
        <begin position="123"/>
        <end position="180"/>
    </location>
</feature>
<reference evidence="2" key="1">
    <citation type="journal article" date="2019" name="Beilstein J. Org. Chem.">
        <title>Nanangenines: drimane sesquiterpenoids as the dominant metabolite cohort of a novel Australian fungus, Aspergillus nanangensis.</title>
        <authorList>
            <person name="Lacey H.J."/>
            <person name="Gilchrist C.L.M."/>
            <person name="Crombie A."/>
            <person name="Kalaitzis J.A."/>
            <person name="Vuong D."/>
            <person name="Rutledge P.J."/>
            <person name="Turner P."/>
            <person name="Pitt J.I."/>
            <person name="Lacey E."/>
            <person name="Chooi Y.H."/>
            <person name="Piggott A.M."/>
        </authorList>
    </citation>
    <scope>NUCLEOTIDE SEQUENCE</scope>
    <source>
        <strain evidence="2">MST-FP2251</strain>
    </source>
</reference>
<reference evidence="2" key="2">
    <citation type="submission" date="2020-02" db="EMBL/GenBank/DDBJ databases">
        <authorList>
            <person name="Gilchrist C.L.M."/>
            <person name="Chooi Y.-H."/>
        </authorList>
    </citation>
    <scope>NUCLEOTIDE SEQUENCE</scope>
    <source>
        <strain evidence="2">MST-FP2251</strain>
    </source>
</reference>
<comment type="caution">
    <text evidence="2">The sequence shown here is derived from an EMBL/GenBank/DDBJ whole genome shotgun (WGS) entry which is preliminary data.</text>
</comment>
<dbReference type="PANTHER" id="PTHR42791:SF1">
    <property type="entry name" value="N-ACETYLTRANSFERASE DOMAIN-CONTAINING PROTEIN"/>
    <property type="match status" value="1"/>
</dbReference>
<evidence type="ECO:0000259" key="1">
    <source>
        <dbReference type="Pfam" id="PF00583"/>
    </source>
</evidence>
<dbReference type="EMBL" id="VCAU01000073">
    <property type="protein sequence ID" value="KAF9886661.1"/>
    <property type="molecule type" value="Genomic_DNA"/>
</dbReference>
<dbReference type="Pfam" id="PF00583">
    <property type="entry name" value="Acetyltransf_1"/>
    <property type="match status" value="1"/>
</dbReference>
<evidence type="ECO:0000313" key="3">
    <source>
        <dbReference type="Proteomes" id="UP001194746"/>
    </source>
</evidence>
<gene>
    <name evidence="2" type="ORF">FE257_011174</name>
</gene>
<dbReference type="PANTHER" id="PTHR42791">
    <property type="entry name" value="GNAT FAMILY ACETYLTRANSFERASE"/>
    <property type="match status" value="1"/>
</dbReference>
<dbReference type="Proteomes" id="UP001194746">
    <property type="component" value="Unassembled WGS sequence"/>
</dbReference>
<dbReference type="InterPro" id="IPR000182">
    <property type="entry name" value="GNAT_dom"/>
</dbReference>
<dbReference type="Gene3D" id="3.40.630.30">
    <property type="match status" value="1"/>
</dbReference>